<sequence length="223" mass="25258">MGEVSSINTVFDDKNQSIQCVMITIELDRHNYAERRCVFNKVVTHLDEKLTLLGVESKAMVATNINPKLAGYNLLYLYLVFKLDNTTTVYMLAQSLISGWLFFNATFETHYYVDHEVLASQCFLKEFCGAKRDYLSTPSKYGGVKKIENVTLAELNMYVLNSRPTEAAVLIAFYGSITKLTNVHATEFAQLMLEGVIFFCYLRAGLEVKQQTDLPQCLKDIVG</sequence>
<organism evidence="1 2">
    <name type="scientific">Brassica campestris</name>
    <name type="common">Field mustard</name>
    <dbReference type="NCBI Taxonomy" id="3711"/>
    <lineage>
        <taxon>Eukaryota</taxon>
        <taxon>Viridiplantae</taxon>
        <taxon>Streptophyta</taxon>
        <taxon>Embryophyta</taxon>
        <taxon>Tracheophyta</taxon>
        <taxon>Spermatophyta</taxon>
        <taxon>Magnoliopsida</taxon>
        <taxon>eudicotyledons</taxon>
        <taxon>Gunneridae</taxon>
        <taxon>Pentapetalae</taxon>
        <taxon>rosids</taxon>
        <taxon>malvids</taxon>
        <taxon>Brassicales</taxon>
        <taxon>Brassicaceae</taxon>
        <taxon>Brassiceae</taxon>
        <taxon>Brassica</taxon>
    </lineage>
</organism>
<accession>A0A8D9GQR8</accession>
<dbReference type="EMBL" id="LS974619">
    <property type="protein sequence ID" value="CAG7884814.1"/>
    <property type="molecule type" value="Genomic_DNA"/>
</dbReference>
<evidence type="ECO:0000313" key="2">
    <source>
        <dbReference type="Proteomes" id="UP000694005"/>
    </source>
</evidence>
<dbReference type="AlphaFoldDB" id="A0A8D9GQR8"/>
<evidence type="ECO:0000313" key="1">
    <source>
        <dbReference type="EMBL" id="CAG7884814.1"/>
    </source>
</evidence>
<reference evidence="1 2" key="1">
    <citation type="submission" date="2021-07" db="EMBL/GenBank/DDBJ databases">
        <authorList>
            <consortium name="Genoscope - CEA"/>
            <person name="William W."/>
        </authorList>
    </citation>
    <scope>NUCLEOTIDE SEQUENCE [LARGE SCALE GENOMIC DNA]</scope>
</reference>
<dbReference type="Gramene" id="A03p61570.2_BraZ1">
    <property type="protein sequence ID" value="A03p61570.2_BraZ1.CDS"/>
    <property type="gene ID" value="A03g61570.2_BraZ1"/>
</dbReference>
<protein>
    <submittedName>
        <fullName evidence="1">Uncharacterized protein</fullName>
    </submittedName>
</protein>
<proteinExistence type="predicted"/>
<gene>
    <name evidence="1" type="ORF">BRAPAZ1V2_A03P61570.2</name>
</gene>
<dbReference type="Proteomes" id="UP000694005">
    <property type="component" value="Chromosome A03"/>
</dbReference>
<name>A0A8D9GQR8_BRACM</name>